<evidence type="ECO:0000256" key="3">
    <source>
        <dbReference type="ARBA" id="ARBA00022692"/>
    </source>
</evidence>
<dbReference type="PANTHER" id="PTHR42920:SF5">
    <property type="entry name" value="EAMA DOMAIN-CONTAINING PROTEIN"/>
    <property type="match status" value="1"/>
</dbReference>
<dbReference type="EMBL" id="HBIO01031481">
    <property type="protein sequence ID" value="CAE0479267.1"/>
    <property type="molecule type" value="Transcribed_RNA"/>
</dbReference>
<evidence type="ECO:0000256" key="7">
    <source>
        <dbReference type="SAM" id="Phobius"/>
    </source>
</evidence>
<dbReference type="InterPro" id="IPR000620">
    <property type="entry name" value="EamA_dom"/>
</dbReference>
<evidence type="ECO:0000313" key="10">
    <source>
        <dbReference type="EMBL" id="CAE0479267.1"/>
    </source>
</evidence>
<evidence type="ECO:0000256" key="8">
    <source>
        <dbReference type="SAM" id="SignalP"/>
    </source>
</evidence>
<evidence type="ECO:0000256" key="2">
    <source>
        <dbReference type="ARBA" id="ARBA00022475"/>
    </source>
</evidence>
<keyword evidence="4 7" id="KW-1133">Transmembrane helix</keyword>
<sequence>MYRSKSMSSFLILLSLAACPLYSNAFTTTTSETYHRRSYVSKSQCRSDSYAYTSQVPLHSNLRLQENRRKLNAFGIPTVLTSTTTTTTFHTSALNKQEQKQKKKKADLSELNSSISSTVERGSPIIEDEVANDQKQDSLVWKARLLLLLSACLYGSNYTCIKILGDYIPSEIGLGPALRFATAALATVPFVMAQRGRSSVDDGDGAGAISSNNDQNENIGQKSSDGMLSSFNFPADLNIASFIKTNGVLFAGFEVAVWNTVGYLSQARGLESTPASTCAFICSLAVVVVPILDFLAGKNILKREIAGAILAVAGVAFLEMDGIDIDFAGIGSATSSIDSISSSSSDLFQASTATDMTQVIAMSPTQDAIGTDLGGLSLSTGTLYCLVQPLAFGMGYWRMEHHTRSYPSEGMKLASSQLFSIAALAIISFAMSAAVAVGEPAAISTNMPSISDVVGWVSNPTVVGAILWTGVITTALTVFIETFAMKTLTAAETTIIYSMEPVFGSIIAAVILGESMGSGGAFGAGMIIGGCLLSSMDLGSMATNDGLSTD</sequence>
<feature type="domain" description="EamA" evidence="9">
    <location>
        <begin position="251"/>
        <end position="318"/>
    </location>
</feature>
<evidence type="ECO:0000259" key="9">
    <source>
        <dbReference type="Pfam" id="PF00892"/>
    </source>
</evidence>
<dbReference type="InterPro" id="IPR051258">
    <property type="entry name" value="Diverse_Substrate_Transporter"/>
</dbReference>
<name>A0A7S3QJ88_9STRA</name>
<keyword evidence="3 7" id="KW-0812">Transmembrane</keyword>
<dbReference type="PANTHER" id="PTHR42920">
    <property type="entry name" value="OS03G0707200 PROTEIN-RELATED"/>
    <property type="match status" value="1"/>
</dbReference>
<gene>
    <name evidence="10" type="ORF">CDEB00056_LOCUS24121</name>
</gene>
<keyword evidence="2" id="KW-1003">Cell membrane</keyword>
<feature type="chain" id="PRO_5030504558" description="EamA domain-containing protein" evidence="8">
    <location>
        <begin position="26"/>
        <end position="550"/>
    </location>
</feature>
<feature type="region of interest" description="Disordered" evidence="6">
    <location>
        <begin position="90"/>
        <end position="109"/>
    </location>
</feature>
<dbReference type="AlphaFoldDB" id="A0A7S3QJ88"/>
<dbReference type="PROSITE" id="PS51257">
    <property type="entry name" value="PROKAR_LIPOPROTEIN"/>
    <property type="match status" value="1"/>
</dbReference>
<feature type="transmembrane region" description="Helical" evidence="7">
    <location>
        <begin position="462"/>
        <end position="483"/>
    </location>
</feature>
<reference evidence="10" key="1">
    <citation type="submission" date="2021-01" db="EMBL/GenBank/DDBJ databases">
        <authorList>
            <person name="Corre E."/>
            <person name="Pelletier E."/>
            <person name="Niang G."/>
            <person name="Scheremetjew M."/>
            <person name="Finn R."/>
            <person name="Kale V."/>
            <person name="Holt S."/>
            <person name="Cochrane G."/>
            <person name="Meng A."/>
            <person name="Brown T."/>
            <person name="Cohen L."/>
        </authorList>
    </citation>
    <scope>NUCLEOTIDE SEQUENCE</scope>
    <source>
        <strain evidence="10">MM31A-1</strain>
    </source>
</reference>
<accession>A0A7S3QJ88</accession>
<evidence type="ECO:0000256" key="5">
    <source>
        <dbReference type="ARBA" id="ARBA00023136"/>
    </source>
</evidence>
<evidence type="ECO:0000256" key="6">
    <source>
        <dbReference type="SAM" id="MobiDB-lite"/>
    </source>
</evidence>
<dbReference type="Pfam" id="PF00892">
    <property type="entry name" value="EamA"/>
    <property type="match status" value="2"/>
</dbReference>
<feature type="transmembrane region" description="Helical" evidence="7">
    <location>
        <begin position="418"/>
        <end position="442"/>
    </location>
</feature>
<keyword evidence="8" id="KW-0732">Signal</keyword>
<evidence type="ECO:0000256" key="4">
    <source>
        <dbReference type="ARBA" id="ARBA00022989"/>
    </source>
</evidence>
<evidence type="ECO:0000256" key="1">
    <source>
        <dbReference type="ARBA" id="ARBA00004651"/>
    </source>
</evidence>
<feature type="signal peptide" evidence="8">
    <location>
        <begin position="1"/>
        <end position="25"/>
    </location>
</feature>
<proteinExistence type="predicted"/>
<organism evidence="10">
    <name type="scientific">Chaetoceros debilis</name>
    <dbReference type="NCBI Taxonomy" id="122233"/>
    <lineage>
        <taxon>Eukaryota</taxon>
        <taxon>Sar</taxon>
        <taxon>Stramenopiles</taxon>
        <taxon>Ochrophyta</taxon>
        <taxon>Bacillariophyta</taxon>
        <taxon>Coscinodiscophyceae</taxon>
        <taxon>Chaetocerotophycidae</taxon>
        <taxon>Chaetocerotales</taxon>
        <taxon>Chaetocerotaceae</taxon>
        <taxon>Chaetoceros</taxon>
    </lineage>
</organism>
<comment type="subcellular location">
    <subcellularLocation>
        <location evidence="1">Cell membrane</location>
        <topology evidence="1">Multi-pass membrane protein</topology>
    </subcellularLocation>
</comment>
<feature type="domain" description="EamA" evidence="9">
    <location>
        <begin position="412"/>
        <end position="535"/>
    </location>
</feature>
<keyword evidence="5 7" id="KW-0472">Membrane</keyword>
<dbReference type="GO" id="GO:0005886">
    <property type="term" value="C:plasma membrane"/>
    <property type="evidence" value="ECO:0007669"/>
    <property type="project" value="UniProtKB-SubCell"/>
</dbReference>
<dbReference type="SUPFAM" id="SSF103481">
    <property type="entry name" value="Multidrug resistance efflux transporter EmrE"/>
    <property type="match status" value="2"/>
</dbReference>
<dbReference type="InterPro" id="IPR037185">
    <property type="entry name" value="EmrE-like"/>
</dbReference>
<protein>
    <recommendedName>
        <fullName evidence="9">EamA domain-containing protein</fullName>
    </recommendedName>
</protein>